<proteinExistence type="predicted"/>
<sequence>MFALVMCCGHLAMAQLKATTIGDASSLGDNCFQITADSDGQVGGVWFDYPIDFSNDFTIAYQNYFGANDTGADGMALVFKTTSNVEIGSGGEVLGYHNIKPSVIIEFDTHQNPTIGDPLYDHIALTSNGISDHTLSSNLAGPVKALLGDVDNIEDDIWHDIKIDWNSGTETLNVYFDCELRLSKTQDFKSTIFNNDDSVFFGFVGATGGATNLQEVCLNRVSFVNEFITSDEIICLGESIFKDVSIPNGVTYSWSPSIGVSDPNSANTRLSPRVNTVYTLTITDLCGESYSEFINVTIAGNSIVPSFNPIPNVCEGESLVLPTISLEGITGTWTPEPDNTKTTEYTFYPDPGQCAAPTTVIVNILIPTFNIPAGICEGEQLSPLPTISIEGIIGSWSPELNNKTTTVYTFTPDSGQCAHSVSRRVDVYSTEVLSIKTVILPDSFSENRTIKLEVTGGSGFYEYQLDDGLWQSEFVFEMYPVAVNMMLGGFVMFMAVQLKLER</sequence>
<dbReference type="RefSeq" id="WP_193747233.1">
    <property type="nucleotide sequence ID" value="NZ_BBNU01000008.1"/>
</dbReference>
<dbReference type="GO" id="GO:0004553">
    <property type="term" value="F:hydrolase activity, hydrolyzing O-glycosyl compounds"/>
    <property type="evidence" value="ECO:0007669"/>
    <property type="project" value="UniProtKB-ARBA"/>
</dbReference>
<dbReference type="Pfam" id="PF18483">
    <property type="entry name" value="Lectin_L-type_dom"/>
    <property type="match status" value="1"/>
</dbReference>
<evidence type="ECO:0000313" key="4">
    <source>
        <dbReference type="Proteomes" id="UP000029643"/>
    </source>
</evidence>
<dbReference type="InterPro" id="IPR013320">
    <property type="entry name" value="ConA-like_dom_sf"/>
</dbReference>
<keyword evidence="2" id="KW-0472">Membrane</keyword>
<keyword evidence="2" id="KW-1133">Transmembrane helix</keyword>
<dbReference type="Proteomes" id="UP000029643">
    <property type="component" value="Unassembled WGS sequence"/>
</dbReference>
<evidence type="ECO:0000256" key="1">
    <source>
        <dbReference type="ARBA" id="ARBA00022729"/>
    </source>
</evidence>
<reference evidence="3 4" key="1">
    <citation type="journal article" date="2014" name="Genome Announc.">
        <title>Draft Genome Sequences of Marine Flavobacterium Algibacter lectus Strains SS8 and NR4.</title>
        <authorList>
            <person name="Takatani N."/>
            <person name="Nakanishi M."/>
            <person name="Meirelles P."/>
            <person name="Mino S."/>
            <person name="Suda W."/>
            <person name="Oshima K."/>
            <person name="Hattori M."/>
            <person name="Ohkuma M."/>
            <person name="Hosokawa M."/>
            <person name="Miyashita K."/>
            <person name="Thompson F.L."/>
            <person name="Niwa A."/>
            <person name="Sawabe T."/>
            <person name="Sawabe T."/>
        </authorList>
    </citation>
    <scope>NUCLEOTIDE SEQUENCE [LARGE SCALE GENOMIC DNA]</scope>
    <source>
        <strain evidence="4">JCM19274</strain>
    </source>
</reference>
<keyword evidence="1" id="KW-0732">Signal</keyword>
<dbReference type="Gene3D" id="2.60.120.200">
    <property type="match status" value="1"/>
</dbReference>
<accession>A0A090WS69</accession>
<dbReference type="CDD" id="cd01951">
    <property type="entry name" value="lectin_L-type"/>
    <property type="match status" value="1"/>
</dbReference>
<comment type="caution">
    <text evidence="3">The sequence shown here is derived from an EMBL/GenBank/DDBJ whole genome shotgun (WGS) entry which is preliminary data.</text>
</comment>
<dbReference type="InterPro" id="IPR050258">
    <property type="entry name" value="Leguminous_Lectin"/>
</dbReference>
<evidence type="ECO:0000256" key="2">
    <source>
        <dbReference type="SAM" id="Phobius"/>
    </source>
</evidence>
<feature type="transmembrane region" description="Helical" evidence="2">
    <location>
        <begin position="478"/>
        <end position="496"/>
    </location>
</feature>
<organism evidence="3 4">
    <name type="scientific">Algibacter lectus</name>
    <dbReference type="NCBI Taxonomy" id="221126"/>
    <lineage>
        <taxon>Bacteria</taxon>
        <taxon>Pseudomonadati</taxon>
        <taxon>Bacteroidota</taxon>
        <taxon>Flavobacteriia</taxon>
        <taxon>Flavobacteriales</taxon>
        <taxon>Flavobacteriaceae</taxon>
        <taxon>Algibacter</taxon>
    </lineage>
</organism>
<dbReference type="EMBL" id="BBNU01000008">
    <property type="protein sequence ID" value="GAL79861.1"/>
    <property type="molecule type" value="Genomic_DNA"/>
</dbReference>
<name>A0A090WS69_9FLAO</name>
<dbReference type="PANTHER" id="PTHR32401:SF48">
    <property type="entry name" value="LEGUME LECTIN DOMAIN-CONTAINING PROTEIN"/>
    <property type="match status" value="1"/>
</dbReference>
<dbReference type="SUPFAM" id="SSF49899">
    <property type="entry name" value="Concanavalin A-like lectins/glucanases"/>
    <property type="match status" value="1"/>
</dbReference>
<dbReference type="STRING" id="221126.SAMN04489722_10740"/>
<keyword evidence="2" id="KW-0812">Transmembrane</keyword>
<dbReference type="AlphaFoldDB" id="A0A090WS69"/>
<dbReference type="GO" id="GO:0005975">
    <property type="term" value="P:carbohydrate metabolic process"/>
    <property type="evidence" value="ECO:0007669"/>
    <property type="project" value="UniProtKB-ARBA"/>
</dbReference>
<evidence type="ECO:0000313" key="3">
    <source>
        <dbReference type="EMBL" id="GAL79861.1"/>
    </source>
</evidence>
<protein>
    <submittedName>
        <fullName evidence="3">Conserved repeat domain</fullName>
    </submittedName>
</protein>
<gene>
    <name evidence="3" type="ORF">JCM19274_2533</name>
</gene>
<dbReference type="Gene3D" id="2.60.40.1220">
    <property type="match status" value="2"/>
</dbReference>
<dbReference type="PANTHER" id="PTHR32401">
    <property type="entry name" value="CONCANAVALIN A-LIKE LECTIN FAMILY PROTEIN"/>
    <property type="match status" value="1"/>
</dbReference>
<dbReference type="InterPro" id="IPR014755">
    <property type="entry name" value="Cu-Rt/internalin_Ig-like"/>
</dbReference>
<dbReference type="InterPro" id="IPR056573">
    <property type="entry name" value="Lectin_L-type_dom"/>
</dbReference>